<dbReference type="Pfam" id="PF02885">
    <property type="entry name" value="Glycos_trans_3N"/>
    <property type="match status" value="1"/>
</dbReference>
<dbReference type="GO" id="GO:0004645">
    <property type="term" value="F:1,4-alpha-oligoglucan phosphorylase activity"/>
    <property type="evidence" value="ECO:0007669"/>
    <property type="project" value="InterPro"/>
</dbReference>
<gene>
    <name evidence="5" type="ORF">AMET1_1110</name>
</gene>
<dbReference type="InterPro" id="IPR017872">
    <property type="entry name" value="Pyrmidine_PPase_CS"/>
</dbReference>
<dbReference type="InterPro" id="IPR000053">
    <property type="entry name" value="Thymidine/pyrmidine_PPase"/>
</dbReference>
<dbReference type="SUPFAM" id="SSF52418">
    <property type="entry name" value="Nucleoside phosphorylase/phosphoribosyltransferase catalytic domain"/>
    <property type="match status" value="1"/>
</dbReference>
<feature type="binding site" evidence="3">
    <location>
        <position position="169"/>
    </location>
    <ligand>
        <name>AMP</name>
        <dbReference type="ChEBI" id="CHEBI:456215"/>
    </ligand>
</feature>
<dbReference type="PROSITE" id="PS00647">
    <property type="entry name" value="THYMID_PHOSPHORYLASE"/>
    <property type="match status" value="1"/>
</dbReference>
<reference evidence="5 6" key="1">
    <citation type="submission" date="2016-12" db="EMBL/GenBank/DDBJ databases">
        <title>Discovery of methanogenic haloarchaea.</title>
        <authorList>
            <person name="Sorokin D.Y."/>
            <person name="Makarova K.S."/>
            <person name="Abbas B."/>
            <person name="Ferrer M."/>
            <person name="Golyshin P.N."/>
        </authorList>
    </citation>
    <scope>NUCLEOTIDE SEQUENCE [LARGE SCALE GENOMIC DNA]</scope>
    <source>
        <strain evidence="5">AMET1</strain>
    </source>
</reference>
<evidence type="ECO:0000259" key="4">
    <source>
        <dbReference type="SMART" id="SM00941"/>
    </source>
</evidence>
<accession>A0A1Y3GFG8</accession>
<dbReference type="PIRSF" id="PIRSF000478">
    <property type="entry name" value="TP_PyNP"/>
    <property type="match status" value="1"/>
</dbReference>
<dbReference type="OrthoDB" id="9827at2157"/>
<dbReference type="SMART" id="SM00941">
    <property type="entry name" value="PYNP_C"/>
    <property type="match status" value="1"/>
</dbReference>
<dbReference type="RefSeq" id="WP_086637497.1">
    <property type="nucleotide sequence ID" value="NZ_MRZU01000004.1"/>
</dbReference>
<dbReference type="InterPro" id="IPR036566">
    <property type="entry name" value="PYNP-like_C_sf"/>
</dbReference>
<protein>
    <recommendedName>
        <fullName evidence="3">AMP phosphorylase</fullName>
        <shortName evidence="3">AMPpase</shortName>
        <ecNumber evidence="3">2.4.2.57</ecNumber>
    </recommendedName>
    <alternativeName>
        <fullName evidence="3">Nucleoside monophosphate phosphorylase</fullName>
        <shortName evidence="3">NMP phosphorylase</shortName>
    </alternativeName>
</protein>
<feature type="binding site" evidence="3">
    <location>
        <begin position="195"/>
        <end position="200"/>
    </location>
    <ligand>
        <name>AMP</name>
        <dbReference type="ChEBI" id="CHEBI:456215"/>
    </ligand>
</feature>
<dbReference type="PANTHER" id="PTHR10515">
    <property type="entry name" value="THYMIDINE PHOSPHORYLASE"/>
    <property type="match status" value="1"/>
</dbReference>
<dbReference type="GO" id="GO:0016208">
    <property type="term" value="F:AMP binding"/>
    <property type="evidence" value="ECO:0007669"/>
    <property type="project" value="UniProtKB-UniRule"/>
</dbReference>
<dbReference type="SUPFAM" id="SSF50692">
    <property type="entry name" value="ADC-like"/>
    <property type="match status" value="1"/>
</dbReference>
<dbReference type="InterPro" id="IPR009010">
    <property type="entry name" value="Asp_de-COase-like_dom_sf"/>
</dbReference>
<evidence type="ECO:0000313" key="6">
    <source>
        <dbReference type="Proteomes" id="UP000195137"/>
    </source>
</evidence>
<dbReference type="NCBIfam" id="TIGR02645">
    <property type="entry name" value="ARCH_P_rylase"/>
    <property type="match status" value="1"/>
</dbReference>
<feature type="domain" description="Pyrimidine nucleoside phosphorylase C-terminal" evidence="4">
    <location>
        <begin position="425"/>
        <end position="492"/>
    </location>
</feature>
<feature type="binding site" evidence="3">
    <location>
        <position position="265"/>
    </location>
    <ligand>
        <name>AMP</name>
        <dbReference type="ChEBI" id="CHEBI:456215"/>
    </ligand>
</feature>
<evidence type="ECO:0000256" key="2">
    <source>
        <dbReference type="ARBA" id="ARBA00022679"/>
    </source>
</evidence>
<dbReference type="SUPFAM" id="SSF47648">
    <property type="entry name" value="Nucleoside phosphorylase/phosphoribosyltransferase N-terminal domain"/>
    <property type="match status" value="1"/>
</dbReference>
<dbReference type="GO" id="GO:0046125">
    <property type="term" value="P:pyrimidine deoxyribonucleoside metabolic process"/>
    <property type="evidence" value="ECO:0007669"/>
    <property type="project" value="InterPro"/>
</dbReference>
<comment type="function">
    <text evidence="3">Catalyzes the conversion of AMP and phosphate to adenine and ribose 1,5-bisphosphate (R15P). Exhibits phosphorylase activity toward CMP and UMP in addition to AMP. Functions in an archaeal AMP degradation pathway, together with R15P isomerase and RubisCO.</text>
</comment>
<dbReference type="Proteomes" id="UP000195137">
    <property type="component" value="Unassembled WGS sequence"/>
</dbReference>
<dbReference type="InterPro" id="IPR035902">
    <property type="entry name" value="Nuc_phospho_transferase"/>
</dbReference>
<dbReference type="AlphaFoldDB" id="A0A1Y3GFG8"/>
<dbReference type="PANTHER" id="PTHR10515:SF0">
    <property type="entry name" value="THYMIDINE PHOSPHORYLASE"/>
    <property type="match status" value="1"/>
</dbReference>
<dbReference type="GO" id="GO:0006206">
    <property type="term" value="P:pyrimidine nucleobase metabolic process"/>
    <property type="evidence" value="ECO:0007669"/>
    <property type="project" value="InterPro"/>
</dbReference>
<dbReference type="GO" id="GO:0005829">
    <property type="term" value="C:cytosol"/>
    <property type="evidence" value="ECO:0007669"/>
    <property type="project" value="TreeGrafter"/>
</dbReference>
<dbReference type="InterPro" id="IPR000312">
    <property type="entry name" value="Glycosyl_Trfase_fam3"/>
</dbReference>
<feature type="active site" description="Proton donor" evidence="3">
    <location>
        <position position="257"/>
    </location>
</feature>
<comment type="catalytic activity">
    <reaction evidence="3">
        <text>CMP + phosphate = cytosine + alpha-D-ribose 1,5-bisphosphate</text>
        <dbReference type="Rhea" id="RHEA:36987"/>
        <dbReference type="ChEBI" id="CHEBI:16040"/>
        <dbReference type="ChEBI" id="CHEBI:43474"/>
        <dbReference type="ChEBI" id="CHEBI:60377"/>
        <dbReference type="ChEBI" id="CHEBI:68688"/>
        <dbReference type="EC" id="2.4.2.57"/>
    </reaction>
</comment>
<dbReference type="EC" id="2.4.2.57" evidence="3"/>
<dbReference type="NCBIfam" id="TIGR03327">
    <property type="entry name" value="AMP_phos"/>
    <property type="match status" value="1"/>
</dbReference>
<comment type="catalytic activity">
    <reaction evidence="3">
        <text>AMP + phosphate = alpha-D-ribose 1,5-bisphosphate + adenine</text>
        <dbReference type="Rhea" id="RHEA:36975"/>
        <dbReference type="ChEBI" id="CHEBI:16708"/>
        <dbReference type="ChEBI" id="CHEBI:43474"/>
        <dbReference type="ChEBI" id="CHEBI:68688"/>
        <dbReference type="ChEBI" id="CHEBI:456215"/>
        <dbReference type="EC" id="2.4.2.57"/>
    </reaction>
</comment>
<comment type="caution">
    <text evidence="5">The sequence shown here is derived from an EMBL/GenBank/DDBJ whole genome shotgun (WGS) entry which is preliminary data.</text>
</comment>
<dbReference type="NCBIfam" id="NF003338">
    <property type="entry name" value="PRK04350.1"/>
    <property type="match status" value="1"/>
</dbReference>
<comment type="catalytic activity">
    <reaction evidence="3">
        <text>UMP + phosphate = alpha-D-ribose 1,5-bisphosphate + uracil</text>
        <dbReference type="Rhea" id="RHEA:36991"/>
        <dbReference type="ChEBI" id="CHEBI:17568"/>
        <dbReference type="ChEBI" id="CHEBI:43474"/>
        <dbReference type="ChEBI" id="CHEBI:57865"/>
        <dbReference type="ChEBI" id="CHEBI:68688"/>
        <dbReference type="EC" id="2.4.2.57"/>
    </reaction>
</comment>
<dbReference type="HAMAP" id="MF_02132">
    <property type="entry name" value="AMP_phosphorylase"/>
    <property type="match status" value="1"/>
</dbReference>
<dbReference type="Pfam" id="PF00591">
    <property type="entry name" value="Glycos_transf_3"/>
    <property type="match status" value="1"/>
</dbReference>
<dbReference type="InterPro" id="IPR013466">
    <property type="entry name" value="Thymidine/AMP_Pase"/>
</dbReference>
<name>A0A1Y3GFG8_9EURY</name>
<keyword evidence="1 3" id="KW-0328">Glycosyltransferase</keyword>
<evidence type="ECO:0000256" key="3">
    <source>
        <dbReference type="HAMAP-Rule" id="MF_02132"/>
    </source>
</evidence>
<keyword evidence="2 3" id="KW-0808">Transferase</keyword>
<sequence length="504" mass="54444">MELKSRILDLKIDGEKAILSDEVARSLGVCHGNRVRVSGKTGSATTFIALTSEIVGDDEVGLVSDFSDKIGVVEGDLVELTPTGRPNSANYVRKKIYGEFLSREEMFELIKDIANRNLSNYELSALVTAVSIRDMSMDEVQWMTEAMVEYGDSLEFTEYPIVDKHSIGGVPGNKITLLIVPIVAAAGLYIPKTSSRAITGAAGTADIMEVLAPVKFTAEEIYQITKQVGAAIVWGGATHIAPADDEIIRAEYPLALDPVSILIASVLAKKIAVGADKVVIDIPVGDGTKIEDRKEGSKLARDFIEIGERLDMEIECAITYGGSPIGRAVGPALEAREALKALEGKETPKSLIEKSCSLSGMLFEMAGTSSKDEGTEKARELLKNGKPLEKFKEIIEAQGGNPDITSEDIEIGQHKETLTAPSEGYVTSVNNKSIVNIARALGSPSDKKAGLEICKKGGDEVCKGDPLIHMYAEEKWKLKEGMKEAKKHFPLRVEGIVLERIPEL</sequence>
<dbReference type="InterPro" id="IPR013102">
    <property type="entry name" value="PYNP_C"/>
</dbReference>
<dbReference type="InterPro" id="IPR017713">
    <property type="entry name" value="AMP_phosphorylase"/>
</dbReference>
<dbReference type="SUPFAM" id="SSF54680">
    <property type="entry name" value="Pyrimidine nucleoside phosphorylase C-terminal domain"/>
    <property type="match status" value="1"/>
</dbReference>
<dbReference type="Gene3D" id="3.90.1170.30">
    <property type="entry name" value="Pyrimidine nucleoside phosphorylase-like, C-terminal domain"/>
    <property type="match status" value="1"/>
</dbReference>
<comment type="similarity">
    <text evidence="3">Belongs to the thymidine/pyrimidine-nucleoside phosphorylase family. Type 2 subfamily.</text>
</comment>
<keyword evidence="6" id="KW-1185">Reference proteome</keyword>
<dbReference type="InterPro" id="IPR036320">
    <property type="entry name" value="Glycosyl_Trfase_fam3_N_dom_sf"/>
</dbReference>
<evidence type="ECO:0000256" key="1">
    <source>
        <dbReference type="ARBA" id="ARBA00022676"/>
    </source>
</evidence>
<dbReference type="Gene3D" id="2.40.40.20">
    <property type="match status" value="1"/>
</dbReference>
<dbReference type="GO" id="GO:0016763">
    <property type="term" value="F:pentosyltransferase activity"/>
    <property type="evidence" value="ECO:0007669"/>
    <property type="project" value="UniProtKB-UniRule"/>
</dbReference>
<feature type="binding site" evidence="3">
    <location>
        <position position="289"/>
    </location>
    <ligand>
        <name>AMP</name>
        <dbReference type="ChEBI" id="CHEBI:456215"/>
    </ligand>
</feature>
<dbReference type="Gene3D" id="3.40.1030.10">
    <property type="entry name" value="Nucleoside phosphorylase/phosphoribosyltransferase catalytic domain"/>
    <property type="match status" value="1"/>
</dbReference>
<organism evidence="5 6">
    <name type="scientific">Methanonatronarchaeum thermophilum</name>
    <dbReference type="NCBI Taxonomy" id="1927129"/>
    <lineage>
        <taxon>Archaea</taxon>
        <taxon>Methanobacteriati</taxon>
        <taxon>Methanobacteriota</taxon>
        <taxon>Methanonatronarchaeia</taxon>
        <taxon>Methanonatronarchaeales</taxon>
        <taxon>Methanonatronarchaeaceae</taxon>
        <taxon>Methanonatronarchaeum</taxon>
    </lineage>
</organism>
<dbReference type="Gene3D" id="1.20.970.50">
    <property type="match status" value="1"/>
</dbReference>
<dbReference type="GO" id="GO:0006196">
    <property type="term" value="P:AMP catabolic process"/>
    <property type="evidence" value="ECO:0007669"/>
    <property type="project" value="UniProtKB-UniRule"/>
</dbReference>
<feature type="binding site" evidence="3">
    <location>
        <position position="204"/>
    </location>
    <ligand>
        <name>AMP</name>
        <dbReference type="ChEBI" id="CHEBI:456215"/>
    </ligand>
</feature>
<dbReference type="Pfam" id="PF07831">
    <property type="entry name" value="PYNP_C"/>
    <property type="match status" value="1"/>
</dbReference>
<evidence type="ECO:0000313" key="5">
    <source>
        <dbReference type="EMBL" id="OUJ18205.1"/>
    </source>
</evidence>
<proteinExistence type="inferred from homology"/>
<dbReference type="EMBL" id="MRZU01000004">
    <property type="protein sequence ID" value="OUJ18205.1"/>
    <property type="molecule type" value="Genomic_DNA"/>
</dbReference>
<dbReference type="InterPro" id="IPR017459">
    <property type="entry name" value="Glycosyl_Trfase_fam3_N_dom"/>
</dbReference>